<proteinExistence type="predicted"/>
<keyword evidence="2" id="KW-1185">Reference proteome</keyword>
<organism evidence="1 2">
    <name type="scientific">Nezara viridula</name>
    <name type="common">Southern green stink bug</name>
    <name type="synonym">Cimex viridulus</name>
    <dbReference type="NCBI Taxonomy" id="85310"/>
    <lineage>
        <taxon>Eukaryota</taxon>
        <taxon>Metazoa</taxon>
        <taxon>Ecdysozoa</taxon>
        <taxon>Arthropoda</taxon>
        <taxon>Hexapoda</taxon>
        <taxon>Insecta</taxon>
        <taxon>Pterygota</taxon>
        <taxon>Neoptera</taxon>
        <taxon>Paraneoptera</taxon>
        <taxon>Hemiptera</taxon>
        <taxon>Heteroptera</taxon>
        <taxon>Panheteroptera</taxon>
        <taxon>Pentatomomorpha</taxon>
        <taxon>Pentatomoidea</taxon>
        <taxon>Pentatomidae</taxon>
        <taxon>Pentatominae</taxon>
        <taxon>Nezara</taxon>
    </lineage>
</organism>
<protein>
    <submittedName>
        <fullName evidence="1">Uncharacterized protein</fullName>
    </submittedName>
</protein>
<reference evidence="1" key="1">
    <citation type="submission" date="2022-01" db="EMBL/GenBank/DDBJ databases">
        <authorList>
            <person name="King R."/>
        </authorList>
    </citation>
    <scope>NUCLEOTIDE SEQUENCE</scope>
</reference>
<accession>A0A9P0E5J7</accession>
<dbReference type="AlphaFoldDB" id="A0A9P0E5J7"/>
<evidence type="ECO:0000313" key="2">
    <source>
        <dbReference type="Proteomes" id="UP001152798"/>
    </source>
</evidence>
<dbReference type="Proteomes" id="UP001152798">
    <property type="component" value="Chromosome 1"/>
</dbReference>
<name>A0A9P0E5J7_NEZVI</name>
<sequence>MACHTEHHNLESLEQSLVRAVQCFSQEVAIAIDDWPRRLNASLILDPTVRFESNDLDQAGEVEREKKNTYDKCIPFLKEKFHETFGERVHRERPLVWVSRNYPKKNKELPRGTRCRH</sequence>
<gene>
    <name evidence="1" type="ORF">NEZAVI_LOCUS2968</name>
</gene>
<dbReference type="EMBL" id="OV725077">
    <property type="protein sequence ID" value="CAH1392081.1"/>
    <property type="molecule type" value="Genomic_DNA"/>
</dbReference>
<evidence type="ECO:0000313" key="1">
    <source>
        <dbReference type="EMBL" id="CAH1392081.1"/>
    </source>
</evidence>
<dbReference type="OrthoDB" id="6628820at2759"/>